<dbReference type="GO" id="GO:0005484">
    <property type="term" value="F:SNAP receptor activity"/>
    <property type="evidence" value="ECO:0000318"/>
    <property type="project" value="GO_Central"/>
</dbReference>
<dbReference type="CDD" id="cd15890">
    <property type="entry name" value="SNARE_Vti1b"/>
    <property type="match status" value="1"/>
</dbReference>
<reference evidence="12" key="1">
    <citation type="submission" date="2015-02" db="EMBL/GenBank/DDBJ databases">
        <title>Genome sequencing for Strongylocentrotus purpuratus.</title>
        <authorList>
            <person name="Murali S."/>
            <person name="Liu Y."/>
            <person name="Vee V."/>
            <person name="English A."/>
            <person name="Wang M."/>
            <person name="Skinner E."/>
            <person name="Han Y."/>
            <person name="Muzny D.M."/>
            <person name="Worley K.C."/>
            <person name="Gibbs R.A."/>
        </authorList>
    </citation>
    <scope>NUCLEOTIDE SEQUENCE</scope>
</reference>
<dbReference type="GO" id="GO:0012507">
    <property type="term" value="C:ER to Golgi transport vesicle membrane"/>
    <property type="evidence" value="ECO:0000318"/>
    <property type="project" value="GO_Central"/>
</dbReference>
<evidence type="ECO:0000256" key="2">
    <source>
        <dbReference type="ARBA" id="ARBA00006108"/>
    </source>
</evidence>
<dbReference type="Gene3D" id="1.20.5.110">
    <property type="match status" value="1"/>
</dbReference>
<evidence type="ECO:0000256" key="3">
    <source>
        <dbReference type="ARBA" id="ARBA00022448"/>
    </source>
</evidence>
<evidence type="ECO:0000256" key="4">
    <source>
        <dbReference type="ARBA" id="ARBA00022692"/>
    </source>
</evidence>
<comment type="similarity">
    <text evidence="2">Belongs to the VTI1 family.</text>
</comment>
<dbReference type="InterPro" id="IPR000727">
    <property type="entry name" value="T_SNARE_dom"/>
</dbReference>
<dbReference type="RefSeq" id="XP_030854169.1">
    <property type="nucleotide sequence ID" value="XM_030998309.1"/>
</dbReference>
<evidence type="ECO:0000313" key="12">
    <source>
        <dbReference type="Proteomes" id="UP000007110"/>
    </source>
</evidence>
<keyword evidence="3" id="KW-0813">Transport</keyword>
<evidence type="ECO:0000259" key="10">
    <source>
        <dbReference type="PROSITE" id="PS50192"/>
    </source>
</evidence>
<evidence type="ECO:0000256" key="6">
    <source>
        <dbReference type="ARBA" id="ARBA00022989"/>
    </source>
</evidence>
<keyword evidence="12" id="KW-1185">Reference proteome</keyword>
<dbReference type="GO" id="GO:0005829">
    <property type="term" value="C:cytosol"/>
    <property type="evidence" value="ECO:0007669"/>
    <property type="project" value="GOC"/>
</dbReference>
<dbReference type="GO" id="GO:0016236">
    <property type="term" value="P:macroautophagy"/>
    <property type="evidence" value="ECO:0000318"/>
    <property type="project" value="GO_Central"/>
</dbReference>
<dbReference type="CTD" id="10490"/>
<evidence type="ECO:0000313" key="11">
    <source>
        <dbReference type="EnsemblMetazoa" id="XP_030854169"/>
    </source>
</evidence>
<dbReference type="InterPro" id="IPR010989">
    <property type="entry name" value="SNARE"/>
</dbReference>
<comment type="subcellular location">
    <subcellularLocation>
        <location evidence="1">Membrane</location>
        <topology evidence="1">Single-pass type IV membrane protein</topology>
    </subcellularLocation>
</comment>
<dbReference type="KEGG" id="spu:587367"/>
<keyword evidence="8 9" id="KW-0472">Membrane</keyword>
<dbReference type="OrthoDB" id="430637at2759"/>
<dbReference type="GO" id="GO:0048280">
    <property type="term" value="P:vesicle fusion with Golgi apparatus"/>
    <property type="evidence" value="ECO:0000318"/>
    <property type="project" value="GO_Central"/>
</dbReference>
<dbReference type="GO" id="GO:0042147">
    <property type="term" value="P:retrograde transport, endosome to Golgi"/>
    <property type="evidence" value="ECO:0000318"/>
    <property type="project" value="GO_Central"/>
</dbReference>
<protein>
    <recommendedName>
        <fullName evidence="10">t-SNARE coiled-coil homology domain-containing protein</fullName>
    </recommendedName>
</protein>
<dbReference type="InParanoid" id="A0A7M7PN16"/>
<proteinExistence type="inferred from homology"/>
<dbReference type="EnsemblMetazoa" id="XM_030998309">
    <property type="protein sequence ID" value="XP_030854169"/>
    <property type="gene ID" value="LOC587367"/>
</dbReference>
<dbReference type="FunFam" id="1.20.5.110:FF:000002">
    <property type="entry name" value="Vesicle transport through interaction with t-SNAREsB"/>
    <property type="match status" value="1"/>
</dbReference>
<evidence type="ECO:0000256" key="9">
    <source>
        <dbReference type="SAM" id="Phobius"/>
    </source>
</evidence>
<dbReference type="Pfam" id="PF05008">
    <property type="entry name" value="V-SNARE"/>
    <property type="match status" value="1"/>
</dbReference>
<evidence type="ECO:0000256" key="1">
    <source>
        <dbReference type="ARBA" id="ARBA00004211"/>
    </source>
</evidence>
<keyword evidence="6 9" id="KW-1133">Transmembrane helix</keyword>
<dbReference type="GeneID" id="587367"/>
<dbReference type="OMA" id="YRRVMTN"/>
<dbReference type="InterPro" id="IPR007705">
    <property type="entry name" value="Vesicle_trsprt_v-SNARE_N"/>
</dbReference>
<feature type="domain" description="T-SNARE coiled-coil homology" evidence="10">
    <location>
        <begin position="159"/>
        <end position="221"/>
    </location>
</feature>
<dbReference type="SUPFAM" id="SSF58038">
    <property type="entry name" value="SNARE fusion complex"/>
    <property type="match status" value="1"/>
</dbReference>
<dbReference type="Pfam" id="PF12352">
    <property type="entry name" value="V-SNARE_C"/>
    <property type="match status" value="1"/>
</dbReference>
<evidence type="ECO:0000256" key="8">
    <source>
        <dbReference type="ARBA" id="ARBA00023136"/>
    </source>
</evidence>
<keyword evidence="7" id="KW-0175">Coiled coil</keyword>
<dbReference type="FunCoup" id="A0A7M7PN16">
    <property type="interactions" value="333"/>
</dbReference>
<dbReference type="GO" id="GO:0005789">
    <property type="term" value="C:endoplasmic reticulum membrane"/>
    <property type="evidence" value="ECO:0000318"/>
    <property type="project" value="GO_Central"/>
</dbReference>
<dbReference type="GO" id="GO:0000149">
    <property type="term" value="F:SNARE binding"/>
    <property type="evidence" value="ECO:0000318"/>
    <property type="project" value="GO_Central"/>
</dbReference>
<dbReference type="PANTHER" id="PTHR21230">
    <property type="entry name" value="VESICLE TRANSPORT V-SNARE PROTEIN VTI1-RELATED"/>
    <property type="match status" value="1"/>
</dbReference>
<dbReference type="GO" id="GO:0005794">
    <property type="term" value="C:Golgi apparatus"/>
    <property type="evidence" value="ECO:0000318"/>
    <property type="project" value="GO_Central"/>
</dbReference>
<dbReference type="InterPro" id="IPR038407">
    <property type="entry name" value="v-SNARE_N_sf"/>
</dbReference>
<dbReference type="SUPFAM" id="SSF47661">
    <property type="entry name" value="t-snare proteins"/>
    <property type="match status" value="1"/>
</dbReference>
<accession>A0A7M7PN16</accession>
<dbReference type="PANTHER" id="PTHR21230:SF89">
    <property type="entry name" value="VESICLE TRANSPORT THROUGH INTERACTION WITH T-SNARES HOMOLOG 1B"/>
    <property type="match status" value="1"/>
</dbReference>
<dbReference type="AlphaFoldDB" id="A0A7M7PN16"/>
<dbReference type="GO" id="GO:0006891">
    <property type="term" value="P:intra-Golgi vesicle-mediated transport"/>
    <property type="evidence" value="ECO:0000318"/>
    <property type="project" value="GO_Central"/>
</dbReference>
<name>A0A7M7PN16_STRPU</name>
<reference evidence="11" key="2">
    <citation type="submission" date="2021-01" db="UniProtKB">
        <authorList>
            <consortium name="EnsemblMetazoa"/>
        </authorList>
    </citation>
    <scope>IDENTIFICATION</scope>
</reference>
<dbReference type="GO" id="GO:1903076">
    <property type="term" value="P:regulation of protein localization to plasma membrane"/>
    <property type="evidence" value="ECO:0000318"/>
    <property type="project" value="GO_Central"/>
</dbReference>
<feature type="transmembrane region" description="Helical" evidence="9">
    <location>
        <begin position="230"/>
        <end position="251"/>
    </location>
</feature>
<sequence length="254" mass="29115">MFIIKSTVPFTSFRFPSPYSRGFAHKTFTMSSEQFERIEDDYRTLCDTVKYKLEARIPNSSGEERKKLVREVLRETEDLLVMVTGLENEASPAPGSFRTQLMGKVRSYRREVERLQKDAHRFGGQTSGRDELLSGGMYSAKSDFEAHQDTQKNRVIGGIESLNRTSQSLDRTQRIAAETDEIGVGILDELDGQKEQLIRTRERVEDIDDNLSRSKRILNSMARRVITNKLILSGIILVELAILGVVIWWKFFSK</sequence>
<dbReference type="Proteomes" id="UP000007110">
    <property type="component" value="Unassembled WGS sequence"/>
</dbReference>
<dbReference type="SMART" id="SM00397">
    <property type="entry name" value="t_SNARE"/>
    <property type="match status" value="1"/>
</dbReference>
<dbReference type="GO" id="GO:0031902">
    <property type="term" value="C:late endosome membrane"/>
    <property type="evidence" value="ECO:0000318"/>
    <property type="project" value="GO_Central"/>
</dbReference>
<keyword evidence="5" id="KW-0653">Protein transport</keyword>
<organism evidence="11 12">
    <name type="scientific">Strongylocentrotus purpuratus</name>
    <name type="common">Purple sea urchin</name>
    <dbReference type="NCBI Taxonomy" id="7668"/>
    <lineage>
        <taxon>Eukaryota</taxon>
        <taxon>Metazoa</taxon>
        <taxon>Echinodermata</taxon>
        <taxon>Eleutherozoa</taxon>
        <taxon>Echinozoa</taxon>
        <taxon>Echinoidea</taxon>
        <taxon>Euechinoidea</taxon>
        <taxon>Echinacea</taxon>
        <taxon>Camarodonta</taxon>
        <taxon>Echinidea</taxon>
        <taxon>Strongylocentrotidae</taxon>
        <taxon>Strongylocentrotus</taxon>
    </lineage>
</organism>
<dbReference type="PROSITE" id="PS50192">
    <property type="entry name" value="T_SNARE"/>
    <property type="match status" value="1"/>
</dbReference>
<evidence type="ECO:0000256" key="5">
    <source>
        <dbReference type="ARBA" id="ARBA00022927"/>
    </source>
</evidence>
<keyword evidence="4 9" id="KW-0812">Transmembrane</keyword>
<dbReference type="GO" id="GO:0006886">
    <property type="term" value="P:intracellular protein transport"/>
    <property type="evidence" value="ECO:0007669"/>
    <property type="project" value="InterPro"/>
</dbReference>
<dbReference type="GO" id="GO:0006896">
    <property type="term" value="P:Golgi to vacuole transport"/>
    <property type="evidence" value="ECO:0000318"/>
    <property type="project" value="GO_Central"/>
</dbReference>
<dbReference type="Gene3D" id="1.20.58.400">
    <property type="entry name" value="t-snare proteins"/>
    <property type="match status" value="1"/>
</dbReference>
<evidence type="ECO:0000256" key="7">
    <source>
        <dbReference type="ARBA" id="ARBA00023054"/>
    </source>
</evidence>
<dbReference type="GO" id="GO:0031201">
    <property type="term" value="C:SNARE complex"/>
    <property type="evidence" value="ECO:0000318"/>
    <property type="project" value="GO_Central"/>
</dbReference>